<dbReference type="Pfam" id="PF00106">
    <property type="entry name" value="adh_short"/>
    <property type="match status" value="1"/>
</dbReference>
<comment type="caution">
    <text evidence="2">The sequence shown here is derived from an EMBL/GenBank/DDBJ whole genome shotgun (WGS) entry which is preliminary data.</text>
</comment>
<protein>
    <recommendedName>
        <fullName evidence="4">Short chain dehydrogenase</fullName>
    </recommendedName>
</protein>
<organism evidence="2 3">
    <name type="scientific">Pythium insidiosum</name>
    <name type="common">Pythiosis disease agent</name>
    <dbReference type="NCBI Taxonomy" id="114742"/>
    <lineage>
        <taxon>Eukaryota</taxon>
        <taxon>Sar</taxon>
        <taxon>Stramenopiles</taxon>
        <taxon>Oomycota</taxon>
        <taxon>Peronosporomycetes</taxon>
        <taxon>Pythiales</taxon>
        <taxon>Pythiaceae</taxon>
        <taxon>Pythium</taxon>
    </lineage>
</organism>
<dbReference type="GO" id="GO:0016616">
    <property type="term" value="F:oxidoreductase activity, acting on the CH-OH group of donors, NAD or NADP as acceptor"/>
    <property type="evidence" value="ECO:0007669"/>
    <property type="project" value="TreeGrafter"/>
</dbReference>
<keyword evidence="3" id="KW-1185">Reference proteome</keyword>
<dbReference type="SUPFAM" id="SSF51735">
    <property type="entry name" value="NAD(P)-binding Rossmann-fold domains"/>
    <property type="match status" value="1"/>
</dbReference>
<dbReference type="Proteomes" id="UP001209570">
    <property type="component" value="Unassembled WGS sequence"/>
</dbReference>
<dbReference type="EMBL" id="JAKCXM010000394">
    <property type="protein sequence ID" value="KAJ0394641.1"/>
    <property type="molecule type" value="Genomic_DNA"/>
</dbReference>
<evidence type="ECO:0000313" key="2">
    <source>
        <dbReference type="EMBL" id="KAJ0394641.1"/>
    </source>
</evidence>
<dbReference type="PANTHER" id="PTHR45458">
    <property type="entry name" value="SHORT-CHAIN DEHYDROGENASE/REDUCTASE SDR"/>
    <property type="match status" value="1"/>
</dbReference>
<dbReference type="PANTHER" id="PTHR45458:SF1">
    <property type="entry name" value="SHORT CHAIN DEHYDROGENASE"/>
    <property type="match status" value="1"/>
</dbReference>
<dbReference type="Gene3D" id="3.40.50.720">
    <property type="entry name" value="NAD(P)-binding Rossmann-like Domain"/>
    <property type="match status" value="1"/>
</dbReference>
<proteinExistence type="inferred from homology"/>
<reference evidence="2" key="1">
    <citation type="submission" date="2021-12" db="EMBL/GenBank/DDBJ databases">
        <title>Prjna785345.</title>
        <authorList>
            <person name="Rujirawat T."/>
            <person name="Krajaejun T."/>
        </authorList>
    </citation>
    <scope>NUCLEOTIDE SEQUENCE</scope>
    <source>
        <strain evidence="2">Pi057C3</strain>
    </source>
</reference>
<dbReference type="PRINTS" id="PR00081">
    <property type="entry name" value="GDHRDH"/>
</dbReference>
<accession>A0AAD5LDU8</accession>
<gene>
    <name evidence="2" type="ORF">P43SY_003839</name>
</gene>
<dbReference type="InterPro" id="IPR002347">
    <property type="entry name" value="SDR_fam"/>
</dbReference>
<dbReference type="AlphaFoldDB" id="A0AAD5LDU8"/>
<name>A0AAD5LDU8_PYTIN</name>
<evidence type="ECO:0008006" key="4">
    <source>
        <dbReference type="Google" id="ProtNLM"/>
    </source>
</evidence>
<evidence type="ECO:0000256" key="1">
    <source>
        <dbReference type="RuleBase" id="RU000363"/>
    </source>
</evidence>
<evidence type="ECO:0000313" key="3">
    <source>
        <dbReference type="Proteomes" id="UP001209570"/>
    </source>
</evidence>
<comment type="similarity">
    <text evidence="1">Belongs to the short-chain dehydrogenases/reductases (SDR) family.</text>
</comment>
<dbReference type="CDD" id="cd05325">
    <property type="entry name" value="carb_red_sniffer_like_SDR_c"/>
    <property type="match status" value="1"/>
</dbReference>
<dbReference type="InterPro" id="IPR052184">
    <property type="entry name" value="SDR_enzymes"/>
</dbReference>
<sequence length="230" mass="24656">MTTKTVLITGATRGIGLTFVKHYKQSGWRVLAGARDPSQADHLRALAPDVIVPLDVASEASIQQAADALRGEHIDVLVNNAGVLERETLDSTRKADVLRQFEVNAVGPFLVTRAFLPQLQVTAWSCGIAKVVHLSSVLGSIQENASGGMYGYRAAKAALNAINKSLSVDLRDDGIATIVLHPGYVATDMNGYKGVVAQDASVAGLVARIDEATMAHSGRFFDYEGRERPW</sequence>
<dbReference type="InterPro" id="IPR036291">
    <property type="entry name" value="NAD(P)-bd_dom_sf"/>
</dbReference>
<dbReference type="PRINTS" id="PR00080">
    <property type="entry name" value="SDRFAMILY"/>
</dbReference>